<dbReference type="EMBL" id="KP795495">
    <property type="protein sequence ID" value="AKN36525.1"/>
    <property type="molecule type" value="Genomic_DNA"/>
</dbReference>
<evidence type="ECO:0000313" key="1">
    <source>
        <dbReference type="EMBL" id="AKN36163.1"/>
    </source>
</evidence>
<sequence length="42" mass="5010">MIGFRCEQSARFYVKKRSGERHCRLDILRNYLASSYANIENL</sequence>
<name>A0A0H3ZS95_9VIBR</name>
<protein>
    <submittedName>
        <fullName evidence="3">Uncharacterized protein</fullName>
    </submittedName>
</protein>
<accession>A0A0H3ZS95</accession>
<reference evidence="3" key="1">
    <citation type="journal article" date="2015" name="MBio">
        <title>Eco-Evolutionary Dynamics of Episomes among Ecologically Cohesive Bacterial Populations.</title>
        <authorList>
            <person name="Xue H."/>
            <person name="Cordero O.X."/>
            <person name="Camas F.M."/>
            <person name="Trimble W."/>
            <person name="Meyer F."/>
            <person name="Guglielmini J."/>
            <person name="Rocha E.P."/>
            <person name="Polz M.F."/>
        </authorList>
    </citation>
    <scope>NUCLEOTIDE SEQUENCE</scope>
    <source>
        <strain evidence="2">FF_266</strain>
        <strain evidence="1">FF_268</strain>
        <strain evidence="3">FF_59</strain>
    </source>
</reference>
<evidence type="ECO:0000313" key="2">
    <source>
        <dbReference type="EMBL" id="AKN36525.1"/>
    </source>
</evidence>
<evidence type="ECO:0000313" key="3">
    <source>
        <dbReference type="EMBL" id="AKN39120.1"/>
    </source>
</evidence>
<dbReference type="AlphaFoldDB" id="A0A0H3ZS95"/>
<organism evidence="3">
    <name type="scientific">Vibrio tasmaniensis</name>
    <dbReference type="NCBI Taxonomy" id="212663"/>
    <lineage>
        <taxon>Bacteria</taxon>
        <taxon>Pseudomonadati</taxon>
        <taxon>Pseudomonadota</taxon>
        <taxon>Gammaproteobacteria</taxon>
        <taxon>Vibrionales</taxon>
        <taxon>Vibrionaceae</taxon>
        <taxon>Vibrio</taxon>
    </lineage>
</organism>
<dbReference type="EMBL" id="KP795565">
    <property type="protein sequence ID" value="AKN38123.1"/>
    <property type="molecule type" value="Genomic_DNA"/>
</dbReference>
<dbReference type="EMBL" id="KP795471">
    <property type="protein sequence ID" value="AKN36163.1"/>
    <property type="molecule type" value="Genomic_DNA"/>
</dbReference>
<proteinExistence type="predicted"/>
<dbReference type="EMBL" id="KP795636">
    <property type="protein sequence ID" value="AKN39120.1"/>
    <property type="molecule type" value="Genomic_DNA"/>
</dbReference>